<evidence type="ECO:0000313" key="2">
    <source>
        <dbReference type="EMBL" id="QKS70809.1"/>
    </source>
</evidence>
<dbReference type="EMBL" id="CP041372">
    <property type="protein sequence ID" value="QKS70809.1"/>
    <property type="molecule type" value="Genomic_DNA"/>
</dbReference>
<protein>
    <submittedName>
        <fullName evidence="2">Uncharacterized protein</fullName>
    </submittedName>
</protein>
<dbReference type="AlphaFoldDB" id="A0A859FC34"/>
<evidence type="ECO:0000313" key="3">
    <source>
        <dbReference type="Proteomes" id="UP000318138"/>
    </source>
</evidence>
<name>A0A859FC34_9BACI</name>
<dbReference type="RefSeq" id="WP_176008843.1">
    <property type="nucleotide sequence ID" value="NZ_CP041372.2"/>
</dbReference>
<feature type="compositionally biased region" description="Polar residues" evidence="1">
    <location>
        <begin position="1"/>
        <end position="20"/>
    </location>
</feature>
<dbReference type="KEGG" id="psua:FLK61_29190"/>
<proteinExistence type="predicted"/>
<dbReference type="Proteomes" id="UP000318138">
    <property type="component" value="Chromosome"/>
</dbReference>
<reference evidence="3" key="1">
    <citation type="submission" date="2019-07" db="EMBL/GenBank/DDBJ databases">
        <title>Bacillus alkalisoli sp. nov. isolated from saline soil.</title>
        <authorList>
            <person name="Sun J.-Q."/>
            <person name="Xu L."/>
        </authorList>
    </citation>
    <scope>NUCLEOTIDE SEQUENCE [LARGE SCALE GENOMIC DNA]</scope>
    <source>
        <strain evidence="3">M4U3P1</strain>
    </source>
</reference>
<evidence type="ECO:0000256" key="1">
    <source>
        <dbReference type="SAM" id="MobiDB-lite"/>
    </source>
</evidence>
<accession>A0A859FC34</accession>
<keyword evidence="3" id="KW-1185">Reference proteome</keyword>
<feature type="region of interest" description="Disordered" evidence="1">
    <location>
        <begin position="1"/>
        <end position="29"/>
    </location>
</feature>
<sequence length="49" mass="5858">MSQDWNKPLPNDTSKVWTINSKKESPPKEKKILEEKKEIPLKYVLKNYL</sequence>
<gene>
    <name evidence="2" type="ORF">FLK61_29190</name>
</gene>
<organism evidence="2 3">
    <name type="scientific">Paenalkalicoccus suaedae</name>
    <dbReference type="NCBI Taxonomy" id="2592382"/>
    <lineage>
        <taxon>Bacteria</taxon>
        <taxon>Bacillati</taxon>
        <taxon>Bacillota</taxon>
        <taxon>Bacilli</taxon>
        <taxon>Bacillales</taxon>
        <taxon>Bacillaceae</taxon>
        <taxon>Paenalkalicoccus</taxon>
    </lineage>
</organism>